<dbReference type="SUPFAM" id="SSF52172">
    <property type="entry name" value="CheY-like"/>
    <property type="match status" value="1"/>
</dbReference>
<dbReference type="Gene3D" id="3.40.50.2300">
    <property type="match status" value="1"/>
</dbReference>
<accession>A0A0G0HD25</accession>
<dbReference type="InterPro" id="IPR011006">
    <property type="entry name" value="CheY-like_superfamily"/>
</dbReference>
<keyword evidence="1 2" id="KW-0597">Phosphoprotein</keyword>
<evidence type="ECO:0000259" key="3">
    <source>
        <dbReference type="PROSITE" id="PS50110"/>
    </source>
</evidence>
<feature type="domain" description="Response regulatory" evidence="3">
    <location>
        <begin position="3"/>
        <end position="117"/>
    </location>
</feature>
<evidence type="ECO:0000313" key="5">
    <source>
        <dbReference type="Proteomes" id="UP000034492"/>
    </source>
</evidence>
<protein>
    <submittedName>
        <fullName evidence="4">Response regulator receiver protein</fullName>
    </submittedName>
</protein>
<dbReference type="InterPro" id="IPR050595">
    <property type="entry name" value="Bact_response_regulator"/>
</dbReference>
<dbReference type="PROSITE" id="PS50110">
    <property type="entry name" value="RESPONSE_REGULATORY"/>
    <property type="match status" value="1"/>
</dbReference>
<dbReference type="AlphaFoldDB" id="A0A0G0HD25"/>
<dbReference type="SMART" id="SM00448">
    <property type="entry name" value="REC"/>
    <property type="match status" value="1"/>
</dbReference>
<evidence type="ECO:0000313" key="4">
    <source>
        <dbReference type="EMBL" id="KKQ10014.1"/>
    </source>
</evidence>
<comment type="caution">
    <text evidence="4">The sequence shown here is derived from an EMBL/GenBank/DDBJ whole genome shotgun (WGS) entry which is preliminary data.</text>
</comment>
<dbReference type="PANTHER" id="PTHR44591">
    <property type="entry name" value="STRESS RESPONSE REGULATOR PROTEIN 1"/>
    <property type="match status" value="1"/>
</dbReference>
<evidence type="ECO:0000256" key="1">
    <source>
        <dbReference type="ARBA" id="ARBA00022553"/>
    </source>
</evidence>
<dbReference type="Proteomes" id="UP000034492">
    <property type="component" value="Unassembled WGS sequence"/>
</dbReference>
<dbReference type="GO" id="GO:0000160">
    <property type="term" value="P:phosphorelay signal transduction system"/>
    <property type="evidence" value="ECO:0007669"/>
    <property type="project" value="InterPro"/>
</dbReference>
<proteinExistence type="predicted"/>
<dbReference type="PANTHER" id="PTHR44591:SF3">
    <property type="entry name" value="RESPONSE REGULATORY DOMAIN-CONTAINING PROTEIN"/>
    <property type="match status" value="1"/>
</dbReference>
<sequence>MSKILVIDDDSGIQDALAAILEFDGHEVQLEVSDERVLTMEDRELPDLIILDLLLSGKDGKTIAKGFKNNDRLKHIPIIMLSAHPSAQQSALESGADDFLAKPFDMDVLLKKVRSNLKDDR</sequence>
<dbReference type="Pfam" id="PF00072">
    <property type="entry name" value="Response_reg"/>
    <property type="match status" value="1"/>
</dbReference>
<evidence type="ECO:0000256" key="2">
    <source>
        <dbReference type="PROSITE-ProRule" id="PRU00169"/>
    </source>
</evidence>
<feature type="modified residue" description="4-aspartylphosphate" evidence="2">
    <location>
        <position position="52"/>
    </location>
</feature>
<organism evidence="4 5">
    <name type="scientific">Candidatus Daviesbacteria bacterium GW2011_GWB1_36_5</name>
    <dbReference type="NCBI Taxonomy" id="1618426"/>
    <lineage>
        <taxon>Bacteria</taxon>
        <taxon>Candidatus Daviesiibacteriota</taxon>
    </lineage>
</organism>
<dbReference type="EMBL" id="LBSA01000009">
    <property type="protein sequence ID" value="KKQ10014.1"/>
    <property type="molecule type" value="Genomic_DNA"/>
</dbReference>
<name>A0A0G0HD25_9BACT</name>
<gene>
    <name evidence="4" type="ORF">US19_C0009G0016</name>
</gene>
<dbReference type="InterPro" id="IPR001789">
    <property type="entry name" value="Sig_transdc_resp-reg_receiver"/>
</dbReference>
<reference evidence="4 5" key="1">
    <citation type="journal article" date="2015" name="Nature">
        <title>rRNA introns, odd ribosomes, and small enigmatic genomes across a large radiation of phyla.</title>
        <authorList>
            <person name="Brown C.T."/>
            <person name="Hug L.A."/>
            <person name="Thomas B.C."/>
            <person name="Sharon I."/>
            <person name="Castelle C.J."/>
            <person name="Singh A."/>
            <person name="Wilkins M.J."/>
            <person name="Williams K.H."/>
            <person name="Banfield J.F."/>
        </authorList>
    </citation>
    <scope>NUCLEOTIDE SEQUENCE [LARGE SCALE GENOMIC DNA]</scope>
</reference>